<dbReference type="InterPro" id="IPR029063">
    <property type="entry name" value="SAM-dependent_MTases_sf"/>
</dbReference>
<sequence length="275" mass="30111">MYLTKGISAGKRLFGLGAITVVMILGAASAGTAMTLDEVIAGDHRTAGEKARDQYRHPKETLEFFGLKKDMTVVELTPGAGGWYQKILAPYLRDEGVYYGASYNPESTRDYYKRAIAKEKERLDSRPDLYGKVRMTVLEPPAHLNVAPAGSADMVLTFRNYHNWAMGGQEKAVLAAAFKALKPGGIFGITDHRRAQPAERSGYIDPEAVKAVAKAVGFEFVASSEINANPKDVGDHEKGVWTLPPTLSGDPAHHEAMKKIGESDRFTLKFRKPVN</sequence>
<accession>A0A501PMX6</accession>
<dbReference type="Gene3D" id="3.40.50.150">
    <property type="entry name" value="Vaccinia Virus protein VP39"/>
    <property type="match status" value="1"/>
</dbReference>
<dbReference type="SUPFAM" id="SSF53335">
    <property type="entry name" value="S-adenosyl-L-methionine-dependent methyltransferases"/>
    <property type="match status" value="1"/>
</dbReference>
<evidence type="ECO:0000313" key="2">
    <source>
        <dbReference type="Proteomes" id="UP000319148"/>
    </source>
</evidence>
<comment type="caution">
    <text evidence="1">The sequence shown here is derived from an EMBL/GenBank/DDBJ whole genome shotgun (WGS) entry which is preliminary data.</text>
</comment>
<proteinExistence type="predicted"/>
<keyword evidence="1" id="KW-0489">Methyltransferase</keyword>
<dbReference type="EMBL" id="VFIY01000005">
    <property type="protein sequence ID" value="TPD61518.1"/>
    <property type="molecule type" value="Genomic_DNA"/>
</dbReference>
<gene>
    <name evidence="1" type="ORF">FIV46_04735</name>
</gene>
<dbReference type="RefSeq" id="WP_139938919.1">
    <property type="nucleotide sequence ID" value="NZ_JBHSYP010000003.1"/>
</dbReference>
<reference evidence="2" key="1">
    <citation type="submission" date="2019-06" db="EMBL/GenBank/DDBJ databases">
        <title>The complete genome of Emcibacter congregatus ZYLT.</title>
        <authorList>
            <person name="Zhao Z."/>
        </authorList>
    </citation>
    <scope>NUCLEOTIDE SEQUENCE [LARGE SCALE GENOMIC DNA]</scope>
    <source>
        <strain evidence="2">MCCC 1A06723</strain>
    </source>
</reference>
<dbReference type="AlphaFoldDB" id="A0A501PMX6"/>
<dbReference type="OrthoDB" id="9801692at2"/>
<dbReference type="GO" id="GO:0032259">
    <property type="term" value="P:methylation"/>
    <property type="evidence" value="ECO:0007669"/>
    <property type="project" value="UniProtKB-KW"/>
</dbReference>
<keyword evidence="2" id="KW-1185">Reference proteome</keyword>
<organism evidence="1 2">
    <name type="scientific">Emcibacter nanhaiensis</name>
    <dbReference type="NCBI Taxonomy" id="1505037"/>
    <lineage>
        <taxon>Bacteria</taxon>
        <taxon>Pseudomonadati</taxon>
        <taxon>Pseudomonadota</taxon>
        <taxon>Alphaproteobacteria</taxon>
        <taxon>Emcibacterales</taxon>
        <taxon>Emcibacteraceae</taxon>
        <taxon>Emcibacter</taxon>
    </lineage>
</organism>
<dbReference type="Proteomes" id="UP000319148">
    <property type="component" value="Unassembled WGS sequence"/>
</dbReference>
<name>A0A501PMX6_9PROT</name>
<dbReference type="GO" id="GO:0008168">
    <property type="term" value="F:methyltransferase activity"/>
    <property type="evidence" value="ECO:0007669"/>
    <property type="project" value="UniProtKB-KW"/>
</dbReference>
<dbReference type="PIRSF" id="PIRSF031679">
    <property type="entry name" value="Mtase_Alr7345_prd"/>
    <property type="match status" value="1"/>
</dbReference>
<dbReference type="InterPro" id="IPR016980">
    <property type="entry name" value="S-AdoMet-dep_MeTrfase_Alr7345"/>
</dbReference>
<evidence type="ECO:0000313" key="1">
    <source>
        <dbReference type="EMBL" id="TPD61518.1"/>
    </source>
</evidence>
<keyword evidence="1" id="KW-0808">Transferase</keyword>
<protein>
    <submittedName>
        <fullName evidence="1">Class I SAM-dependent methyltransferase</fullName>
    </submittedName>
</protein>